<evidence type="ECO:0000256" key="1">
    <source>
        <dbReference type="ARBA" id="ARBA00009232"/>
    </source>
</evidence>
<sequence>MNTRLRRLLHEPAAEVAPRLLGCLISHGEVTIRITEVEAYSGEGMDPASHAHRGPTRRNASQFGPPGHAYVYFTYGMHYCLNVVCQPEGIGGGVLIRAGEVVTGLDTARARRPGAPDRDLARGPARLTTALDVDRRFDGTPLLDEGPLRLRPAERAPSHVCAGPRTGVSSAADVPWRFWIEGDPTVSPYRRHVPKNRSRARRVDASESRA</sequence>
<dbReference type="GO" id="GO:0006284">
    <property type="term" value="P:base-excision repair"/>
    <property type="evidence" value="ECO:0007669"/>
    <property type="project" value="InterPro"/>
</dbReference>
<organism evidence="7 8">
    <name type="scientific">Stackebrandtia albiflava</name>
    <dbReference type="NCBI Taxonomy" id="406432"/>
    <lineage>
        <taxon>Bacteria</taxon>
        <taxon>Bacillati</taxon>
        <taxon>Actinomycetota</taxon>
        <taxon>Actinomycetes</taxon>
        <taxon>Glycomycetales</taxon>
        <taxon>Glycomycetaceae</taxon>
        <taxon>Stackebrandtia</taxon>
    </lineage>
</organism>
<dbReference type="EC" id="3.2.2.-" evidence="5"/>
<proteinExistence type="inferred from homology"/>
<evidence type="ECO:0000256" key="3">
    <source>
        <dbReference type="ARBA" id="ARBA00022801"/>
    </source>
</evidence>
<feature type="compositionally biased region" description="Basic residues" evidence="6">
    <location>
        <begin position="190"/>
        <end position="200"/>
    </location>
</feature>
<accession>A0A562VGA1</accession>
<evidence type="ECO:0000256" key="5">
    <source>
        <dbReference type="HAMAP-Rule" id="MF_00527"/>
    </source>
</evidence>
<protein>
    <recommendedName>
        <fullName evidence="5">Putative 3-methyladenine DNA glycosylase</fullName>
        <ecNumber evidence="5">3.2.2.-</ecNumber>
    </recommendedName>
</protein>
<dbReference type="InterPro" id="IPR011034">
    <property type="entry name" value="Formyl_transferase-like_C_sf"/>
</dbReference>
<comment type="caution">
    <text evidence="7">The sequence shown here is derived from an EMBL/GenBank/DDBJ whole genome shotgun (WGS) entry which is preliminary data.</text>
</comment>
<reference evidence="7 8" key="1">
    <citation type="journal article" date="2013" name="Stand. Genomic Sci.">
        <title>Genomic Encyclopedia of Type Strains, Phase I: The one thousand microbial genomes (KMG-I) project.</title>
        <authorList>
            <person name="Kyrpides N.C."/>
            <person name="Woyke T."/>
            <person name="Eisen J.A."/>
            <person name="Garrity G."/>
            <person name="Lilburn T.G."/>
            <person name="Beck B.J."/>
            <person name="Whitman W.B."/>
            <person name="Hugenholtz P."/>
            <person name="Klenk H.P."/>
        </authorList>
    </citation>
    <scope>NUCLEOTIDE SEQUENCE [LARGE SCALE GENOMIC DNA]</scope>
    <source>
        <strain evidence="7 8">DSM 45044</strain>
    </source>
</reference>
<dbReference type="EMBL" id="VLLL01000002">
    <property type="protein sequence ID" value="TWJ16910.1"/>
    <property type="molecule type" value="Genomic_DNA"/>
</dbReference>
<dbReference type="InterPro" id="IPR003180">
    <property type="entry name" value="MPG"/>
</dbReference>
<keyword evidence="4 5" id="KW-0234">DNA repair</keyword>
<keyword evidence="2 5" id="KW-0227">DNA damage</keyword>
<dbReference type="OrthoDB" id="9794313at2"/>
<dbReference type="RefSeq" id="WP_147131449.1">
    <property type="nucleotide sequence ID" value="NZ_BAABIJ010000008.1"/>
</dbReference>
<dbReference type="CDD" id="cd00540">
    <property type="entry name" value="AAG"/>
    <property type="match status" value="1"/>
</dbReference>
<dbReference type="GO" id="GO:0003905">
    <property type="term" value="F:alkylbase DNA N-glycosylase activity"/>
    <property type="evidence" value="ECO:0007669"/>
    <property type="project" value="InterPro"/>
</dbReference>
<evidence type="ECO:0000256" key="2">
    <source>
        <dbReference type="ARBA" id="ARBA00022763"/>
    </source>
</evidence>
<dbReference type="PANTHER" id="PTHR10429">
    <property type="entry name" value="DNA-3-METHYLADENINE GLYCOSYLASE"/>
    <property type="match status" value="1"/>
</dbReference>
<evidence type="ECO:0000256" key="6">
    <source>
        <dbReference type="SAM" id="MobiDB-lite"/>
    </source>
</evidence>
<keyword evidence="3 5" id="KW-0378">Hydrolase</keyword>
<dbReference type="Pfam" id="PF02245">
    <property type="entry name" value="Pur_DNA_glyco"/>
    <property type="match status" value="1"/>
</dbReference>
<dbReference type="Proteomes" id="UP000321617">
    <property type="component" value="Unassembled WGS sequence"/>
</dbReference>
<evidence type="ECO:0000313" key="7">
    <source>
        <dbReference type="EMBL" id="TWJ16910.1"/>
    </source>
</evidence>
<feature type="compositionally biased region" description="Basic and acidic residues" evidence="6">
    <location>
        <begin position="201"/>
        <end position="210"/>
    </location>
</feature>
<evidence type="ECO:0000256" key="4">
    <source>
        <dbReference type="ARBA" id="ARBA00023204"/>
    </source>
</evidence>
<dbReference type="GO" id="GO:0003677">
    <property type="term" value="F:DNA binding"/>
    <property type="evidence" value="ECO:0007669"/>
    <property type="project" value="InterPro"/>
</dbReference>
<dbReference type="AlphaFoldDB" id="A0A562VGA1"/>
<dbReference type="NCBIfam" id="NF002003">
    <property type="entry name" value="PRK00802.1-3"/>
    <property type="match status" value="1"/>
</dbReference>
<dbReference type="Gene3D" id="3.10.300.10">
    <property type="entry name" value="Methylpurine-DNA glycosylase (MPG)"/>
    <property type="match status" value="1"/>
</dbReference>
<dbReference type="NCBIfam" id="TIGR00567">
    <property type="entry name" value="3mg"/>
    <property type="match status" value="1"/>
</dbReference>
<name>A0A562VGA1_9ACTN</name>
<feature type="region of interest" description="Disordered" evidence="6">
    <location>
        <begin position="190"/>
        <end position="210"/>
    </location>
</feature>
<dbReference type="InterPro" id="IPR036995">
    <property type="entry name" value="MPG_sf"/>
</dbReference>
<gene>
    <name evidence="7" type="ORF">LX16_0125</name>
</gene>
<evidence type="ECO:0000313" key="8">
    <source>
        <dbReference type="Proteomes" id="UP000321617"/>
    </source>
</evidence>
<dbReference type="PANTHER" id="PTHR10429:SF0">
    <property type="entry name" value="DNA-3-METHYLADENINE GLYCOSYLASE"/>
    <property type="match status" value="1"/>
</dbReference>
<keyword evidence="8" id="KW-1185">Reference proteome</keyword>
<dbReference type="SUPFAM" id="SSF50486">
    <property type="entry name" value="FMT C-terminal domain-like"/>
    <property type="match status" value="1"/>
</dbReference>
<dbReference type="HAMAP" id="MF_00527">
    <property type="entry name" value="3MGH"/>
    <property type="match status" value="1"/>
</dbReference>
<comment type="similarity">
    <text evidence="1 5">Belongs to the DNA glycosylase MPG family.</text>
</comment>